<keyword evidence="3 5" id="KW-0067">ATP-binding</keyword>
<dbReference type="GO" id="GO:0016887">
    <property type="term" value="F:ATP hydrolysis activity"/>
    <property type="evidence" value="ECO:0007669"/>
    <property type="project" value="InterPro"/>
</dbReference>
<dbReference type="GO" id="GO:0005524">
    <property type="term" value="F:ATP binding"/>
    <property type="evidence" value="ECO:0007669"/>
    <property type="project" value="UniProtKB-KW"/>
</dbReference>
<dbReference type="CDD" id="cd03230">
    <property type="entry name" value="ABC_DR_subfamily_A"/>
    <property type="match status" value="1"/>
</dbReference>
<dbReference type="SUPFAM" id="SSF52540">
    <property type="entry name" value="P-loop containing nucleoside triphosphate hydrolases"/>
    <property type="match status" value="1"/>
</dbReference>
<dbReference type="SMART" id="SM00382">
    <property type="entry name" value="AAA"/>
    <property type="match status" value="1"/>
</dbReference>
<organism evidence="5 6">
    <name type="scientific">Salinicoccus hispanicus</name>
    <dbReference type="NCBI Taxonomy" id="157225"/>
    <lineage>
        <taxon>Bacteria</taxon>
        <taxon>Bacillati</taxon>
        <taxon>Bacillota</taxon>
        <taxon>Bacilli</taxon>
        <taxon>Bacillales</taxon>
        <taxon>Staphylococcaceae</taxon>
        <taxon>Salinicoccus</taxon>
    </lineage>
</organism>
<comment type="caution">
    <text evidence="5">The sequence shown here is derived from an EMBL/GenBank/DDBJ whole genome shotgun (WGS) entry which is preliminary data.</text>
</comment>
<dbReference type="PROSITE" id="PS50893">
    <property type="entry name" value="ABC_TRANSPORTER_2"/>
    <property type="match status" value="1"/>
</dbReference>
<dbReference type="RefSeq" id="WP_160656261.1">
    <property type="nucleotide sequence ID" value="NZ_JBHRWU010000001.1"/>
</dbReference>
<evidence type="ECO:0000256" key="3">
    <source>
        <dbReference type="ARBA" id="ARBA00022840"/>
    </source>
</evidence>
<evidence type="ECO:0000259" key="4">
    <source>
        <dbReference type="PROSITE" id="PS50893"/>
    </source>
</evidence>
<dbReference type="PANTHER" id="PTHR42711:SF13">
    <property type="entry name" value="ABC TRANSPORTER, ATP-BINDING PROTEIN"/>
    <property type="match status" value="1"/>
</dbReference>
<dbReference type="Pfam" id="PF00005">
    <property type="entry name" value="ABC_tran"/>
    <property type="match status" value="1"/>
</dbReference>
<dbReference type="InterPro" id="IPR003439">
    <property type="entry name" value="ABC_transporter-like_ATP-bd"/>
</dbReference>
<name>A0A6N8U4Y4_9STAP</name>
<dbReference type="PANTHER" id="PTHR42711">
    <property type="entry name" value="ABC TRANSPORTER ATP-BINDING PROTEIN"/>
    <property type="match status" value="1"/>
</dbReference>
<gene>
    <name evidence="5" type="ORF">GQ671_09740</name>
</gene>
<dbReference type="EMBL" id="WUUK01000003">
    <property type="protein sequence ID" value="MXQ51545.1"/>
    <property type="molecule type" value="Genomic_DNA"/>
</dbReference>
<feature type="domain" description="ABC transporter" evidence="4">
    <location>
        <begin position="5"/>
        <end position="232"/>
    </location>
</feature>
<sequence>METAISVEALKKHFDNEEALKGISFEVGKGEIFGLLGPSGSGKTTTIKILTGELEPTGGQVEVLGYPYQAFKRSGYVKSLGILSDNSSLYDRLTVKDNLTLFRKLYGTGQAKVDQVLKDVGLSNHINKRVKDLSKGMKQRILLCKAVLHEPEVLFLDEPTSALDPVTTDSIHEMLLKIRSRGTTIMLTTHNMDEATALCDNVAFLNDGIITDNGSPDALRQAYKSNTMHVTYDDGTKKQIPVNLENKAQLEAALFDTNIVNMKSDYPTLGEVFKKVTGKELV</sequence>
<dbReference type="PROSITE" id="PS00211">
    <property type="entry name" value="ABC_TRANSPORTER_1"/>
    <property type="match status" value="1"/>
</dbReference>
<dbReference type="InterPro" id="IPR003593">
    <property type="entry name" value="AAA+_ATPase"/>
</dbReference>
<evidence type="ECO:0000256" key="1">
    <source>
        <dbReference type="ARBA" id="ARBA00022448"/>
    </source>
</evidence>
<protein>
    <submittedName>
        <fullName evidence="5">ATP-binding cassette domain-containing protein</fullName>
    </submittedName>
</protein>
<proteinExistence type="predicted"/>
<keyword evidence="6" id="KW-1185">Reference proteome</keyword>
<dbReference type="InterPro" id="IPR027417">
    <property type="entry name" value="P-loop_NTPase"/>
</dbReference>
<dbReference type="Gene3D" id="3.40.50.300">
    <property type="entry name" value="P-loop containing nucleotide triphosphate hydrolases"/>
    <property type="match status" value="1"/>
</dbReference>
<evidence type="ECO:0000256" key="2">
    <source>
        <dbReference type="ARBA" id="ARBA00022741"/>
    </source>
</evidence>
<dbReference type="AlphaFoldDB" id="A0A6N8U4Y4"/>
<reference evidence="5 6" key="1">
    <citation type="submission" date="2019-12" db="EMBL/GenBank/DDBJ databases">
        <title>Salinicoccus cyprini sp. nov., isolated from gastro-intestinal tract of mirror carp, Cyprinus carpio var. specularis, collected from Gobind Sagar Reservoir, Himachal Pradesh, India.</title>
        <authorList>
            <person name="Talwar C."/>
            <person name="Singh A.K."/>
            <person name="Lal R."/>
            <person name="Negi R.K."/>
        </authorList>
    </citation>
    <scope>NUCLEOTIDE SEQUENCE [LARGE SCALE GENOMIC DNA]</scope>
    <source>
        <strain evidence="5 6">J-82</strain>
    </source>
</reference>
<accession>A0A6N8U4Y4</accession>
<keyword evidence="1" id="KW-0813">Transport</keyword>
<dbReference type="InterPro" id="IPR017871">
    <property type="entry name" value="ABC_transporter-like_CS"/>
</dbReference>
<dbReference type="OrthoDB" id="9804819at2"/>
<evidence type="ECO:0000313" key="5">
    <source>
        <dbReference type="EMBL" id="MXQ51545.1"/>
    </source>
</evidence>
<dbReference type="Proteomes" id="UP000436284">
    <property type="component" value="Unassembled WGS sequence"/>
</dbReference>
<dbReference type="InterPro" id="IPR050763">
    <property type="entry name" value="ABC_transporter_ATP-binding"/>
</dbReference>
<keyword evidence="2" id="KW-0547">Nucleotide-binding</keyword>
<evidence type="ECO:0000313" key="6">
    <source>
        <dbReference type="Proteomes" id="UP000436284"/>
    </source>
</evidence>